<keyword evidence="1" id="KW-0472">Membrane</keyword>
<organism evidence="2 3">
    <name type="scientific">Brochothrix thermosphacta</name>
    <name type="common">Microbacterium thermosphactum</name>
    <dbReference type="NCBI Taxonomy" id="2756"/>
    <lineage>
        <taxon>Bacteria</taxon>
        <taxon>Bacillati</taxon>
        <taxon>Bacillota</taxon>
        <taxon>Bacilli</taxon>
        <taxon>Bacillales</taxon>
        <taxon>Listeriaceae</taxon>
        <taxon>Brochothrix</taxon>
    </lineage>
</organism>
<evidence type="ECO:0000313" key="2">
    <source>
        <dbReference type="EMBL" id="SPP29076.1"/>
    </source>
</evidence>
<evidence type="ECO:0000313" key="3">
    <source>
        <dbReference type="Proteomes" id="UP000270190"/>
    </source>
</evidence>
<keyword evidence="1" id="KW-0812">Transmembrane</keyword>
<sequence>MKKSPYTTIMYLMTFLIMMGVVFGGSISTVNAEQTMTKIEGVLIEGSEKQQEKQQEENIPQPDYQLILHSDNNLTKNVNTISKIPKLGDDSDAITIFAGVLIIVTLIIWKSGVLKIAVSKKVLLGLVTMLLVLSHPLASKANTTSTVIGELSPGVFTMTKPTDISFKTILTTGKKQTVELKDITTNVTDYRGINEGWQLTIKSPNYDQYRENFSIVINKKAITNNSQIVVQKRQKTMSRKVVLDDTKVEIVGTALAGSYIANLEWNLQPNTQKKIEE</sequence>
<feature type="transmembrane region" description="Helical" evidence="1">
    <location>
        <begin position="121"/>
        <end position="138"/>
    </location>
</feature>
<name>A0A2X0QKJ0_BROTH</name>
<gene>
    <name evidence="2" type="ORF">BTBSAS_40099</name>
</gene>
<dbReference type="Proteomes" id="UP000270190">
    <property type="component" value="Unassembled WGS sequence"/>
</dbReference>
<feature type="transmembrane region" description="Helical" evidence="1">
    <location>
        <begin position="93"/>
        <end position="109"/>
    </location>
</feature>
<protein>
    <submittedName>
        <fullName evidence="2">Uncharacterized protein</fullName>
    </submittedName>
</protein>
<dbReference type="EMBL" id="OUNC01000034">
    <property type="protein sequence ID" value="SPP29076.1"/>
    <property type="molecule type" value="Genomic_DNA"/>
</dbReference>
<proteinExistence type="predicted"/>
<feature type="transmembrane region" description="Helical" evidence="1">
    <location>
        <begin position="9"/>
        <end position="27"/>
    </location>
</feature>
<reference evidence="3" key="1">
    <citation type="submission" date="2018-04" db="EMBL/GenBank/DDBJ databases">
        <authorList>
            <person name="Illikoud N."/>
        </authorList>
    </citation>
    <scope>NUCLEOTIDE SEQUENCE [LARGE SCALE GENOMIC DNA]</scope>
</reference>
<evidence type="ECO:0000256" key="1">
    <source>
        <dbReference type="SAM" id="Phobius"/>
    </source>
</evidence>
<dbReference type="RefSeq" id="WP_120487973.1">
    <property type="nucleotide sequence ID" value="NZ_CBCPKC010000005.1"/>
</dbReference>
<accession>A0A2X0QKJ0</accession>
<keyword evidence="1" id="KW-1133">Transmembrane helix</keyword>
<dbReference type="AlphaFoldDB" id="A0A2X0QKJ0"/>